<comment type="caution">
    <text evidence="2">The sequence shown here is derived from an EMBL/GenBank/DDBJ whole genome shotgun (WGS) entry which is preliminary data.</text>
</comment>
<organism evidence="2 3">
    <name type="scientific">Planobispora longispora</name>
    <dbReference type="NCBI Taxonomy" id="28887"/>
    <lineage>
        <taxon>Bacteria</taxon>
        <taxon>Bacillati</taxon>
        <taxon>Actinomycetota</taxon>
        <taxon>Actinomycetes</taxon>
        <taxon>Streptosporangiales</taxon>
        <taxon>Streptosporangiaceae</taxon>
        <taxon>Planobispora</taxon>
    </lineage>
</organism>
<proteinExistence type="predicted"/>
<accession>A0A8J3RP42</accession>
<evidence type="ECO:0000256" key="1">
    <source>
        <dbReference type="SAM" id="MobiDB-lite"/>
    </source>
</evidence>
<gene>
    <name evidence="2" type="ORF">Plo01_37660</name>
</gene>
<feature type="compositionally biased region" description="Basic and acidic residues" evidence="1">
    <location>
        <begin position="1"/>
        <end position="16"/>
    </location>
</feature>
<name>A0A8J3RP42_9ACTN</name>
<dbReference type="RefSeq" id="WP_203891908.1">
    <property type="nucleotide sequence ID" value="NZ_BOOH01000028.1"/>
</dbReference>
<evidence type="ECO:0000313" key="3">
    <source>
        <dbReference type="Proteomes" id="UP000616724"/>
    </source>
</evidence>
<dbReference type="Proteomes" id="UP000616724">
    <property type="component" value="Unassembled WGS sequence"/>
</dbReference>
<keyword evidence="3" id="KW-1185">Reference proteome</keyword>
<sequence>MSSHRRETPEPADPREAGGLPLQVLEQMDPDLVRKVLGARLPRAWTLQPCTGFDPPD</sequence>
<reference evidence="2 3" key="1">
    <citation type="submission" date="2021-01" db="EMBL/GenBank/DDBJ databases">
        <title>Whole genome shotgun sequence of Planobispora longispora NBRC 13918.</title>
        <authorList>
            <person name="Komaki H."/>
            <person name="Tamura T."/>
        </authorList>
    </citation>
    <scope>NUCLEOTIDE SEQUENCE [LARGE SCALE GENOMIC DNA]</scope>
    <source>
        <strain evidence="2 3">NBRC 13918</strain>
    </source>
</reference>
<evidence type="ECO:0000313" key="2">
    <source>
        <dbReference type="EMBL" id="GIH77337.1"/>
    </source>
</evidence>
<dbReference type="EMBL" id="BOOH01000028">
    <property type="protein sequence ID" value="GIH77337.1"/>
    <property type="molecule type" value="Genomic_DNA"/>
</dbReference>
<dbReference type="AlphaFoldDB" id="A0A8J3RP42"/>
<protein>
    <submittedName>
        <fullName evidence="2">Uncharacterized protein</fullName>
    </submittedName>
</protein>
<feature type="region of interest" description="Disordered" evidence="1">
    <location>
        <begin position="1"/>
        <end position="21"/>
    </location>
</feature>